<sequence>MLFKIVPRMILSILLQACLINGQMMKKVYQNELGPEPIPFTVPRHAIDDEDRYFLEVDNASDDNGNVENLSKNAHENM</sequence>
<evidence type="ECO:0000256" key="1">
    <source>
        <dbReference type="SAM" id="MobiDB-lite"/>
    </source>
</evidence>
<dbReference type="AlphaFoldDB" id="A0A5C7GZQ7"/>
<reference evidence="4" key="1">
    <citation type="journal article" date="2019" name="Gigascience">
        <title>De novo genome assembly of the endangered Acer yangbiense, a plant species with extremely small populations endemic to Yunnan Province, China.</title>
        <authorList>
            <person name="Yang J."/>
            <person name="Wariss H.M."/>
            <person name="Tao L."/>
            <person name="Zhang R."/>
            <person name="Yun Q."/>
            <person name="Hollingsworth P."/>
            <person name="Dao Z."/>
            <person name="Luo G."/>
            <person name="Guo H."/>
            <person name="Ma Y."/>
            <person name="Sun W."/>
        </authorList>
    </citation>
    <scope>NUCLEOTIDE SEQUENCE [LARGE SCALE GENOMIC DNA]</scope>
    <source>
        <strain evidence="4">cv. Malutang</strain>
    </source>
</reference>
<feature type="signal peptide" evidence="2">
    <location>
        <begin position="1"/>
        <end position="22"/>
    </location>
</feature>
<dbReference type="EMBL" id="VAHF01000012">
    <property type="protein sequence ID" value="TXG49985.1"/>
    <property type="molecule type" value="Genomic_DNA"/>
</dbReference>
<comment type="caution">
    <text evidence="3">The sequence shown here is derived from an EMBL/GenBank/DDBJ whole genome shotgun (WGS) entry which is preliminary data.</text>
</comment>
<evidence type="ECO:0000256" key="2">
    <source>
        <dbReference type="SAM" id="SignalP"/>
    </source>
</evidence>
<evidence type="ECO:0000313" key="4">
    <source>
        <dbReference type="Proteomes" id="UP000323000"/>
    </source>
</evidence>
<name>A0A5C7GZQ7_9ROSI</name>
<evidence type="ECO:0000313" key="3">
    <source>
        <dbReference type="EMBL" id="TXG49985.1"/>
    </source>
</evidence>
<protein>
    <submittedName>
        <fullName evidence="3">Uncharacterized protein</fullName>
    </submittedName>
</protein>
<keyword evidence="2" id="KW-0732">Signal</keyword>
<keyword evidence="4" id="KW-1185">Reference proteome</keyword>
<gene>
    <name evidence="3" type="ORF">EZV62_025860</name>
</gene>
<dbReference type="Proteomes" id="UP000323000">
    <property type="component" value="Chromosome 12"/>
</dbReference>
<feature type="compositionally biased region" description="Polar residues" evidence="1">
    <location>
        <begin position="62"/>
        <end position="72"/>
    </location>
</feature>
<accession>A0A5C7GZQ7</accession>
<proteinExistence type="predicted"/>
<feature type="chain" id="PRO_5022903609" evidence="2">
    <location>
        <begin position="23"/>
        <end position="78"/>
    </location>
</feature>
<feature type="region of interest" description="Disordered" evidence="1">
    <location>
        <begin position="59"/>
        <end position="78"/>
    </location>
</feature>
<dbReference type="OrthoDB" id="5072at2759"/>
<organism evidence="3 4">
    <name type="scientific">Acer yangbiense</name>
    <dbReference type="NCBI Taxonomy" id="1000413"/>
    <lineage>
        <taxon>Eukaryota</taxon>
        <taxon>Viridiplantae</taxon>
        <taxon>Streptophyta</taxon>
        <taxon>Embryophyta</taxon>
        <taxon>Tracheophyta</taxon>
        <taxon>Spermatophyta</taxon>
        <taxon>Magnoliopsida</taxon>
        <taxon>eudicotyledons</taxon>
        <taxon>Gunneridae</taxon>
        <taxon>Pentapetalae</taxon>
        <taxon>rosids</taxon>
        <taxon>malvids</taxon>
        <taxon>Sapindales</taxon>
        <taxon>Sapindaceae</taxon>
        <taxon>Hippocastanoideae</taxon>
        <taxon>Acereae</taxon>
        <taxon>Acer</taxon>
    </lineage>
</organism>